<protein>
    <submittedName>
        <fullName evidence="2">Uncharacterized protein</fullName>
    </submittedName>
</protein>
<feature type="transmembrane region" description="Helical" evidence="1">
    <location>
        <begin position="22"/>
        <end position="39"/>
    </location>
</feature>
<organism evidence="2 3">
    <name type="scientific">Actinocatenispora rupis</name>
    <dbReference type="NCBI Taxonomy" id="519421"/>
    <lineage>
        <taxon>Bacteria</taxon>
        <taxon>Bacillati</taxon>
        <taxon>Actinomycetota</taxon>
        <taxon>Actinomycetes</taxon>
        <taxon>Micromonosporales</taxon>
        <taxon>Micromonosporaceae</taxon>
        <taxon>Actinocatenispora</taxon>
    </lineage>
</organism>
<keyword evidence="3" id="KW-1185">Reference proteome</keyword>
<dbReference type="RefSeq" id="WP_203662224.1">
    <property type="nucleotide sequence ID" value="NZ_BAAAZM010000018.1"/>
</dbReference>
<gene>
    <name evidence="2" type="ORF">Aru02nite_52910</name>
</gene>
<feature type="transmembrane region" description="Helical" evidence="1">
    <location>
        <begin position="66"/>
        <end position="96"/>
    </location>
</feature>
<dbReference type="Proteomes" id="UP000612808">
    <property type="component" value="Unassembled WGS sequence"/>
</dbReference>
<reference evidence="2" key="1">
    <citation type="submission" date="2021-01" db="EMBL/GenBank/DDBJ databases">
        <title>Whole genome shotgun sequence of Actinocatenispora rupis NBRC 107355.</title>
        <authorList>
            <person name="Komaki H."/>
            <person name="Tamura T."/>
        </authorList>
    </citation>
    <scope>NUCLEOTIDE SEQUENCE</scope>
    <source>
        <strain evidence="2">NBRC 107355</strain>
    </source>
</reference>
<keyword evidence="1" id="KW-0812">Transmembrane</keyword>
<evidence type="ECO:0000313" key="2">
    <source>
        <dbReference type="EMBL" id="GID14402.1"/>
    </source>
</evidence>
<dbReference type="AlphaFoldDB" id="A0A8J3J9N8"/>
<proteinExistence type="predicted"/>
<comment type="caution">
    <text evidence="2">The sequence shown here is derived from an EMBL/GenBank/DDBJ whole genome shotgun (WGS) entry which is preliminary data.</text>
</comment>
<evidence type="ECO:0000313" key="3">
    <source>
        <dbReference type="Proteomes" id="UP000612808"/>
    </source>
</evidence>
<dbReference type="EMBL" id="BOMB01000031">
    <property type="protein sequence ID" value="GID14402.1"/>
    <property type="molecule type" value="Genomic_DNA"/>
</dbReference>
<keyword evidence="1" id="KW-1133">Transmembrane helix</keyword>
<accession>A0A8J3J9N8</accession>
<keyword evidence="1" id="KW-0472">Membrane</keyword>
<feature type="transmembrane region" description="Helical" evidence="1">
    <location>
        <begin position="116"/>
        <end position="140"/>
    </location>
</feature>
<sequence length="159" mass="15571">MTGCGASGVRARAGFLVRGEPVLFVVLTVVSCWAAYSFAHDVDRMARDCGGGSCASNDVRGLTLPLAIMSGLAAGAAGVSTLGLTAPGVALAAFGAGLRGGTRAAVADGFTPAQTVGFPTTAAVVLLVAGALVTVAGLAVRLRGLATRRRATGGSGPNR</sequence>
<name>A0A8J3J9N8_9ACTN</name>
<evidence type="ECO:0000256" key="1">
    <source>
        <dbReference type="SAM" id="Phobius"/>
    </source>
</evidence>